<gene>
    <name evidence="2" type="ordered locus">FBFL15_2795</name>
</gene>
<dbReference type="Proteomes" id="UP000009186">
    <property type="component" value="Chromosome"/>
</dbReference>
<protein>
    <submittedName>
        <fullName evidence="2">Hypothetical transmembrane protein</fullName>
    </submittedName>
</protein>
<dbReference type="eggNOG" id="ENOG5032WDY">
    <property type="taxonomic scope" value="Bacteria"/>
</dbReference>
<accession>G2Z5I4</accession>
<feature type="transmembrane region" description="Helical" evidence="1">
    <location>
        <begin position="6"/>
        <end position="22"/>
    </location>
</feature>
<evidence type="ECO:0000313" key="2">
    <source>
        <dbReference type="EMBL" id="CCB70782.1"/>
    </source>
</evidence>
<name>G2Z5I4_FLABF</name>
<keyword evidence="1" id="KW-0472">Membrane</keyword>
<feature type="transmembrane region" description="Helical" evidence="1">
    <location>
        <begin position="219"/>
        <end position="240"/>
    </location>
</feature>
<dbReference type="HOGENOM" id="CLU_1141247_0_0_10"/>
<dbReference type="EMBL" id="FQ859183">
    <property type="protein sequence ID" value="CCB70782.1"/>
    <property type="molecule type" value="Genomic_DNA"/>
</dbReference>
<keyword evidence="3" id="KW-1185">Reference proteome</keyword>
<keyword evidence="1" id="KW-1133">Transmembrane helix</keyword>
<sequence>MKLVHIIGFILFNLFICFTIAKRMKNSGCLSFGFIFLLVFSVYSLFLSCSYMCYSMSKQYLLGDTYTAKIISYRTYTEERTDSNGRGSSRTRYVTLHAPTLEFIDKKNDTKKLESSTHSGDEPTIGEQINISYLEGESTVIEHTFSSYFGLFIAFLFSVIFGFFSKALTAYAFGSQMNGYLETFGKGMLFGVKIGLVAFEIALIYSLYKIFTNQLTTPIWVTIFVIICISALLPAIYMFYRKK</sequence>
<dbReference type="AlphaFoldDB" id="G2Z5I4"/>
<feature type="transmembrane region" description="Helical" evidence="1">
    <location>
        <begin position="188"/>
        <end position="207"/>
    </location>
</feature>
<reference evidence="2 3" key="1">
    <citation type="journal article" date="2011" name="Appl. Environ. Microbiol.">
        <title>Complete genome sequence of the fish pathogen Flavobacterium branchiophilum.</title>
        <authorList>
            <consortium name="1:IP"/>
            <consortium name="Microbial Evolutionary Genomics,F-75015 Paris"/>
            <consortium name="France 2:CNRS"/>
            <consortium name="URA2171"/>
            <consortium name="F-75015 Paris,France 3:Unite de Virologie et Immunologie Mol."/>
            <consortium name="INRA,78352 Jouy en Josas Cedex"/>
            <consortium name="France. 4:Unite de Mathemathique"/>
            <consortium name="Informatique et Genome,INRA"/>
            <consortium name="78352 Jouy en Josas Cedex"/>
            <consortium name="France. 5:CEA/Genoscope"/>
            <consortium name="Evry"/>
            <consortium name="France"/>
            <person name="Touchon M."/>
            <person name="Barbier P."/>
            <person name="Bernardet J.F."/>
            <person name="Loux V."/>
            <person name="Vacherie B."/>
            <person name="Barbe V."/>
            <person name="Rocha E.P."/>
            <person name="Duchaud E."/>
        </authorList>
    </citation>
    <scope>NUCLEOTIDE SEQUENCE [LARGE SCALE GENOMIC DNA]</scope>
    <source>
        <strain evidence="2 3">FL-15</strain>
    </source>
</reference>
<feature type="transmembrane region" description="Helical" evidence="1">
    <location>
        <begin position="34"/>
        <end position="57"/>
    </location>
</feature>
<dbReference type="KEGG" id="fbr:FBFL15_2795"/>
<evidence type="ECO:0000313" key="3">
    <source>
        <dbReference type="Proteomes" id="UP000009186"/>
    </source>
</evidence>
<dbReference type="STRING" id="1034807.FBFL15_2795"/>
<proteinExistence type="predicted"/>
<keyword evidence="1 2" id="KW-0812">Transmembrane</keyword>
<feature type="transmembrane region" description="Helical" evidence="1">
    <location>
        <begin position="148"/>
        <end position="168"/>
    </location>
</feature>
<organism evidence="2 3">
    <name type="scientific">Flavobacterium branchiophilum (strain FL-15)</name>
    <dbReference type="NCBI Taxonomy" id="1034807"/>
    <lineage>
        <taxon>Bacteria</taxon>
        <taxon>Pseudomonadati</taxon>
        <taxon>Bacteroidota</taxon>
        <taxon>Flavobacteriia</taxon>
        <taxon>Flavobacteriales</taxon>
        <taxon>Flavobacteriaceae</taxon>
        <taxon>Flavobacterium</taxon>
    </lineage>
</organism>
<evidence type="ECO:0000256" key="1">
    <source>
        <dbReference type="SAM" id="Phobius"/>
    </source>
</evidence>